<name>A0ACC2YM01_9PEZI</name>
<accession>A0ACC2YM01</accession>
<evidence type="ECO:0000313" key="2">
    <source>
        <dbReference type="Proteomes" id="UP001172680"/>
    </source>
</evidence>
<proteinExistence type="predicted"/>
<dbReference type="EMBL" id="JAPDRP010000025">
    <property type="protein sequence ID" value="KAJ9636302.1"/>
    <property type="molecule type" value="Genomic_DNA"/>
</dbReference>
<sequence>MATSAKGTAHQHEVSEPSHRSDHVAIQTETFAIDEDALGKNLPRNYYYSPGFIGTVVALCLGNISNYLGWIMPSNSLLLINADIGPSANITWVALAYTLGLSVGFLIVGRLSDIFGRRWFFILGNGLALLSGIINATASRVEAIIGGNILGGLAGAVQISFTVAIAELVPNKHRPLWVVGIFASSFQIACFGPVIAQSLAANTAAGWRWSFYLNIIVAGLAVVLFYFFYHPPNFHLLHKNRSKIEQFKRLDFVGFVLFTGGLAIFIMGLSWGGTVYPWGSSHVIATIVIGFVALAVFVLYGKPTRTTFPSIFTHDRADAYVHRGDPLLPIHLFKSRGYLAMVITAMVGSCVYYSMNVLWPSQIAYLFPGTPEHNGWLACVIGGSTLLGQIVGGALCQYIKRSRWILIGSCASLLAFSASMVSIQPGDETKAIALMFMACFSVGIIETCSLALAPLACPSEDIGAALGALGSIRSGGAAVATAIFVTVLTNKMTQFVPAYVTPAALESGLPESSLVPLFGNLTTGTLDVVPGINPQIIAAVAAANARAAADAFRYVWYAVIAFACLAVIAACLTIDYGEHLTDDIARKMHGKTVHVPEHGQHDDGALGEKRV</sequence>
<reference evidence="1" key="1">
    <citation type="submission" date="2022-10" db="EMBL/GenBank/DDBJ databases">
        <title>Culturing micro-colonial fungi from biological soil crusts in the Mojave desert and describing Neophaeococcomyces mojavensis, and introducing the new genera and species Taxawa tesnikishii.</title>
        <authorList>
            <person name="Kurbessoian T."/>
            <person name="Stajich J.E."/>
        </authorList>
    </citation>
    <scope>NUCLEOTIDE SEQUENCE</scope>
    <source>
        <strain evidence="1">JES_115</strain>
    </source>
</reference>
<evidence type="ECO:0000313" key="1">
    <source>
        <dbReference type="EMBL" id="KAJ9636302.1"/>
    </source>
</evidence>
<keyword evidence="2" id="KW-1185">Reference proteome</keyword>
<gene>
    <name evidence="1" type="ORF">H2199_007977</name>
</gene>
<dbReference type="Proteomes" id="UP001172680">
    <property type="component" value="Unassembled WGS sequence"/>
</dbReference>
<organism evidence="1 2">
    <name type="scientific">Coniosporium tulheliwenetii</name>
    <dbReference type="NCBI Taxonomy" id="3383036"/>
    <lineage>
        <taxon>Eukaryota</taxon>
        <taxon>Fungi</taxon>
        <taxon>Dikarya</taxon>
        <taxon>Ascomycota</taxon>
        <taxon>Pezizomycotina</taxon>
        <taxon>Dothideomycetes</taxon>
        <taxon>Dothideomycetes incertae sedis</taxon>
        <taxon>Coniosporium</taxon>
    </lineage>
</organism>
<protein>
    <submittedName>
        <fullName evidence="1">Uncharacterized protein</fullName>
    </submittedName>
</protein>
<comment type="caution">
    <text evidence="1">The sequence shown here is derived from an EMBL/GenBank/DDBJ whole genome shotgun (WGS) entry which is preliminary data.</text>
</comment>